<dbReference type="RefSeq" id="WP_039287679.1">
    <property type="nucleotide sequence ID" value="NZ_CP009458.1"/>
</dbReference>
<sequence length="175" mass="19888">MKFPNGCFGQKGISKKDISSPLDLFYNDSTRYKNLMPNRLEREVKAINRLKPKIAEIKSLMELKTYLNIKGTDGLSEYNLKFIITKQRTLLLGEFLRFGQDYVTHAAIFNALGYSDSEEIIAAGRISAATNFRGNFEIFANNESGHFKPGRESVKHLNALIKRWGGYAAIDEDDR</sequence>
<name>A0AAN0S1P2_9ENTR</name>
<gene>
    <name evidence="1" type="ORF">LH23_01985</name>
</gene>
<evidence type="ECO:0000313" key="2">
    <source>
        <dbReference type="Proteomes" id="UP000029516"/>
    </source>
</evidence>
<dbReference type="KEGG" id="cem:LH23_01985"/>
<dbReference type="EMBL" id="CP009458">
    <property type="protein sequence ID" value="AIR59465.1"/>
    <property type="molecule type" value="Genomic_DNA"/>
</dbReference>
<dbReference type="AlphaFoldDB" id="A0AAN0S1P2"/>
<organism evidence="1 2">
    <name type="scientific">Cedecea neteri</name>
    <dbReference type="NCBI Taxonomy" id="158822"/>
    <lineage>
        <taxon>Bacteria</taxon>
        <taxon>Pseudomonadati</taxon>
        <taxon>Pseudomonadota</taxon>
        <taxon>Gammaproteobacteria</taxon>
        <taxon>Enterobacterales</taxon>
        <taxon>Enterobacteriaceae</taxon>
        <taxon>Cedecea</taxon>
    </lineage>
</organism>
<dbReference type="Proteomes" id="UP000029516">
    <property type="component" value="Chromosome"/>
</dbReference>
<accession>A0AAN0S1P2</accession>
<reference evidence="1 2" key="1">
    <citation type="submission" date="2014-09" db="EMBL/GenBank/DDBJ databases">
        <authorList>
            <person name="Chan K.-G."/>
        </authorList>
    </citation>
    <scope>NUCLEOTIDE SEQUENCE [LARGE SCALE GENOMIC DNA]</scope>
    <source>
        <strain evidence="1 2">M006</strain>
    </source>
</reference>
<proteinExistence type="predicted"/>
<protein>
    <submittedName>
        <fullName evidence="1">Uncharacterized protein</fullName>
    </submittedName>
</protein>
<evidence type="ECO:0000313" key="1">
    <source>
        <dbReference type="EMBL" id="AIR59465.1"/>
    </source>
</evidence>